<dbReference type="OrthoDB" id="5600572at2"/>
<protein>
    <submittedName>
        <fullName evidence="1">DNA-binding protein</fullName>
    </submittedName>
</protein>
<dbReference type="NCBIfam" id="TIGR02647">
    <property type="entry name" value="DNA"/>
    <property type="match status" value="1"/>
</dbReference>
<dbReference type="Proteomes" id="UP000036097">
    <property type="component" value="Unassembled WGS sequence"/>
</dbReference>
<keyword evidence="1" id="KW-0238">DNA-binding</keyword>
<gene>
    <name evidence="1" type="ORF">ABT56_16950</name>
</gene>
<dbReference type="STRING" id="1195763.ABT56_16950"/>
<dbReference type="AlphaFoldDB" id="A0A0J1GWC7"/>
<name>A0A0J1GWC7_9GAMM</name>
<sequence length="82" mass="8996">MPYNADLMHEMNLLVKFPMHSEREGIKVRSDAAPETVAAAKRLYAKGLVTQEDGGYLTFSGHQTVEHAKAALRILTGKVDVA</sequence>
<comment type="caution">
    <text evidence="1">The sequence shown here is derived from an EMBL/GenBank/DDBJ whole genome shotgun (WGS) entry which is preliminary data.</text>
</comment>
<evidence type="ECO:0000313" key="2">
    <source>
        <dbReference type="Proteomes" id="UP000036097"/>
    </source>
</evidence>
<reference evidence="1 2" key="1">
    <citation type="submission" date="2015-05" db="EMBL/GenBank/DDBJ databases">
        <title>Photobacterium galathea sp. nov.</title>
        <authorList>
            <person name="Machado H."/>
            <person name="Gram L."/>
        </authorList>
    </citation>
    <scope>NUCLEOTIDE SEQUENCE [LARGE SCALE GENOMIC DNA]</scope>
    <source>
        <strain evidence="1 2">CGMCC 1.12159</strain>
    </source>
</reference>
<evidence type="ECO:0000313" key="1">
    <source>
        <dbReference type="EMBL" id="KLV03921.1"/>
    </source>
</evidence>
<dbReference type="EMBL" id="LDOT01000024">
    <property type="protein sequence ID" value="KLV03921.1"/>
    <property type="molecule type" value="Genomic_DNA"/>
</dbReference>
<keyword evidence="2" id="KW-1185">Reference proteome</keyword>
<accession>A0A0J1GWC7</accession>
<dbReference type="RefSeq" id="WP_047880086.1">
    <property type="nucleotide sequence ID" value="NZ_LDOT01000024.1"/>
</dbReference>
<dbReference type="InterPro" id="IPR013468">
    <property type="entry name" value="CHP02647"/>
</dbReference>
<proteinExistence type="predicted"/>
<organism evidence="1 2">
    <name type="scientific">Photobacterium aquae</name>
    <dbReference type="NCBI Taxonomy" id="1195763"/>
    <lineage>
        <taxon>Bacteria</taxon>
        <taxon>Pseudomonadati</taxon>
        <taxon>Pseudomonadota</taxon>
        <taxon>Gammaproteobacteria</taxon>
        <taxon>Vibrionales</taxon>
        <taxon>Vibrionaceae</taxon>
        <taxon>Photobacterium</taxon>
    </lineage>
</organism>
<dbReference type="Pfam" id="PF18918">
    <property type="entry name" value="DUF5669"/>
    <property type="match status" value="1"/>
</dbReference>
<dbReference type="PATRIC" id="fig|1195763.3.peg.3614"/>
<dbReference type="GO" id="GO:0003677">
    <property type="term" value="F:DNA binding"/>
    <property type="evidence" value="ECO:0007669"/>
    <property type="project" value="UniProtKB-KW"/>
</dbReference>